<dbReference type="HOGENOM" id="CLU_1763842_0_0_2"/>
<dbReference type="STRING" id="1238425.J07HQW2_03573"/>
<accession>U1PTF8</accession>
<dbReference type="EMBL" id="KE356561">
    <property type="protein sequence ID" value="ERG97087.1"/>
    <property type="molecule type" value="Genomic_DNA"/>
</dbReference>
<gene>
    <name evidence="1" type="ORF">J07HQW2_03573</name>
</gene>
<reference evidence="1 2" key="1">
    <citation type="journal article" date="2013" name="PLoS ONE">
        <title>Assembly-driven community genomics of a hypersaline microbial ecosystem.</title>
        <authorList>
            <person name="Podell S."/>
            <person name="Ugalde J.A."/>
            <person name="Narasingarao P."/>
            <person name="Banfield J.F."/>
            <person name="Heidelberg K.B."/>
            <person name="Allen E.E."/>
        </authorList>
    </citation>
    <scope>NUCLEOTIDE SEQUENCE [LARGE SCALE GENOMIC DNA]</scope>
    <source>
        <strain evidence="2">J07HQW2</strain>
    </source>
</reference>
<dbReference type="Proteomes" id="UP000030710">
    <property type="component" value="Unassembled WGS sequence"/>
</dbReference>
<sequence>MPMSSGEFAGSISPVRSREYGLRFGLSHNSPHPHRRERTLNVLPDGSFADIRRTILLAVVVQSTVVTLDTPLPCTSRLVFCDPHPHRQHVRDVSYSFAGTHSHSRPSRWALYVRISPSSHTASCGSCRSRTDLCRCRSATLSYHRGR</sequence>
<proteinExistence type="predicted"/>
<organism evidence="1 2">
    <name type="scientific">Haloquadratum walsbyi J07HQW2</name>
    <dbReference type="NCBI Taxonomy" id="1238425"/>
    <lineage>
        <taxon>Archaea</taxon>
        <taxon>Methanobacteriati</taxon>
        <taxon>Methanobacteriota</taxon>
        <taxon>Stenosarchaea group</taxon>
        <taxon>Halobacteria</taxon>
        <taxon>Halobacteriales</taxon>
        <taxon>Haloferacaceae</taxon>
        <taxon>Haloquadratum</taxon>
    </lineage>
</organism>
<protein>
    <submittedName>
        <fullName evidence="1">Uncharacterized protein</fullName>
    </submittedName>
</protein>
<name>U1PTF8_9EURY</name>
<evidence type="ECO:0000313" key="2">
    <source>
        <dbReference type="Proteomes" id="UP000030710"/>
    </source>
</evidence>
<dbReference type="AlphaFoldDB" id="U1PTF8"/>
<evidence type="ECO:0000313" key="1">
    <source>
        <dbReference type="EMBL" id="ERG97087.1"/>
    </source>
</evidence>